<protein>
    <submittedName>
        <fullName evidence="2">Uncharacterized protein</fullName>
    </submittedName>
</protein>
<keyword evidence="1" id="KW-0812">Transmembrane</keyword>
<reference evidence="2" key="1">
    <citation type="journal article" date="2020" name="Nature">
        <title>Giant virus diversity and host interactions through global metagenomics.</title>
        <authorList>
            <person name="Schulz F."/>
            <person name="Roux S."/>
            <person name="Paez-Espino D."/>
            <person name="Jungbluth S."/>
            <person name="Walsh D.A."/>
            <person name="Denef V.J."/>
            <person name="McMahon K.D."/>
            <person name="Konstantinidis K.T."/>
            <person name="Eloe-Fadrosh E.A."/>
            <person name="Kyrpides N.C."/>
            <person name="Woyke T."/>
        </authorList>
    </citation>
    <scope>NUCLEOTIDE SEQUENCE</scope>
    <source>
        <strain evidence="2">GVMAG-M-3300023179-71</strain>
    </source>
</reference>
<evidence type="ECO:0000313" key="2">
    <source>
        <dbReference type="EMBL" id="QHT75725.1"/>
    </source>
</evidence>
<proteinExistence type="predicted"/>
<organism evidence="2">
    <name type="scientific">viral metagenome</name>
    <dbReference type="NCBI Taxonomy" id="1070528"/>
    <lineage>
        <taxon>unclassified sequences</taxon>
        <taxon>metagenomes</taxon>
        <taxon>organismal metagenomes</taxon>
    </lineage>
</organism>
<evidence type="ECO:0000256" key="1">
    <source>
        <dbReference type="SAM" id="Phobius"/>
    </source>
</evidence>
<keyword evidence="1" id="KW-1133">Transmembrane helix</keyword>
<sequence>MTDFFILFILFIFFIFLLYNIFIYSNKEEFTQYFRPYIRKTRFYFRDYYTFLFKKLKRIF</sequence>
<dbReference type="AlphaFoldDB" id="A0A6C0H6E8"/>
<dbReference type="EMBL" id="MN739881">
    <property type="protein sequence ID" value="QHT75725.1"/>
    <property type="molecule type" value="Genomic_DNA"/>
</dbReference>
<keyword evidence="1" id="KW-0472">Membrane</keyword>
<name>A0A6C0H6E8_9ZZZZ</name>
<feature type="transmembrane region" description="Helical" evidence="1">
    <location>
        <begin position="6"/>
        <end position="25"/>
    </location>
</feature>
<accession>A0A6C0H6E8</accession>